<reference evidence="1 2" key="1">
    <citation type="journal article" date="2014" name="PLoS Genet.">
        <title>The Genome of Spironucleus salmonicida Highlights a Fish Pathogen Adapted to Fluctuating Environments.</title>
        <authorList>
            <person name="Xu F."/>
            <person name="Jerlstrom-Hultqvist J."/>
            <person name="Einarsson E."/>
            <person name="Astvaldsson A."/>
            <person name="Svard S.G."/>
            <person name="Andersson J.O."/>
        </authorList>
    </citation>
    <scope>NUCLEOTIDE SEQUENCE</scope>
    <source>
        <strain evidence="2">ATCC 50377</strain>
    </source>
</reference>
<evidence type="ECO:0000313" key="1">
    <source>
        <dbReference type="EMBL" id="EST45593.1"/>
    </source>
</evidence>
<keyword evidence="4" id="KW-1185">Reference proteome</keyword>
<sequence>MPPRYTVQHQLLHVHSDSEDDRDRKKCVQIARAIKLKNNEVKNLIIIARDMEERARDQLDLILTRANRYIWLLEQLVAKM</sequence>
<dbReference type="VEuPathDB" id="GiardiaDB:SS50377_20435"/>
<dbReference type="EMBL" id="AUWU02000001">
    <property type="protein sequence ID" value="KAH0577097.1"/>
    <property type="molecule type" value="Genomic_DNA"/>
</dbReference>
<dbReference type="EMBL" id="KI546090">
    <property type="protein sequence ID" value="EST45593.1"/>
    <property type="molecule type" value="Genomic_DNA"/>
</dbReference>
<accession>V6LMZ5</accession>
<proteinExistence type="predicted"/>
<reference evidence="2" key="2">
    <citation type="submission" date="2020-12" db="EMBL/GenBank/DDBJ databases">
        <title>New Spironucleus salmonicida genome in near-complete chromosomes.</title>
        <authorList>
            <person name="Xu F."/>
            <person name="Kurt Z."/>
            <person name="Jimenez-Gonzalez A."/>
            <person name="Astvaldsson A."/>
            <person name="Andersson J.O."/>
            <person name="Svard S.G."/>
        </authorList>
    </citation>
    <scope>NUCLEOTIDE SEQUENCE</scope>
    <source>
        <strain evidence="2">ATCC 50377</strain>
    </source>
</reference>
<evidence type="ECO:0000313" key="4">
    <source>
        <dbReference type="Proteomes" id="UP000018208"/>
    </source>
</evidence>
<evidence type="ECO:0000313" key="3">
    <source>
        <dbReference type="EMBL" id="KAH0577097.1"/>
    </source>
</evidence>
<dbReference type="AlphaFoldDB" id="V6LMZ5"/>
<evidence type="ECO:0000313" key="2">
    <source>
        <dbReference type="EMBL" id="KAH0577086.1"/>
    </source>
</evidence>
<name>V6LMZ5_9EUKA</name>
<dbReference type="EMBL" id="AUWU02000001">
    <property type="protein sequence ID" value="KAH0577086.1"/>
    <property type="molecule type" value="Genomic_DNA"/>
</dbReference>
<organism evidence="1">
    <name type="scientific">Spironucleus salmonicida</name>
    <dbReference type="NCBI Taxonomy" id="348837"/>
    <lineage>
        <taxon>Eukaryota</taxon>
        <taxon>Metamonada</taxon>
        <taxon>Diplomonadida</taxon>
        <taxon>Hexamitidae</taxon>
        <taxon>Hexamitinae</taxon>
        <taxon>Spironucleus</taxon>
    </lineage>
</organism>
<gene>
    <name evidence="1" type="ORF">SS50377_14440</name>
    <name evidence="2" type="ORF">SS50377_20435</name>
    <name evidence="3" type="ORF">SS50377_20447</name>
</gene>
<dbReference type="Proteomes" id="UP000018208">
    <property type="component" value="Unassembled WGS sequence"/>
</dbReference>
<dbReference type="VEuPathDB" id="GiardiaDB:SS50377_20447"/>
<protein>
    <submittedName>
        <fullName evidence="1">Uncharacterized protein</fullName>
    </submittedName>
</protein>